<keyword evidence="1" id="KW-1133">Transmembrane helix</keyword>
<keyword evidence="1" id="KW-0812">Transmembrane</keyword>
<comment type="caution">
    <text evidence="2">The sequence shown here is derived from an EMBL/GenBank/DDBJ whole genome shotgun (WGS) entry which is preliminary data.</text>
</comment>
<protein>
    <recommendedName>
        <fullName evidence="4">DUF3592 domain-containing protein</fullName>
    </recommendedName>
</protein>
<dbReference type="AlphaFoldDB" id="A0A2T6BRQ8"/>
<sequence length="158" mass="18411">MKSKKDSEKVSLFYVIVGVFVSIIAFYSYFSNDTDAVMIKKHGVFESYKHTVKKGTHSRNYLSVKIDEVNYNIPSFVQASFDLKSFKKEIKYGDSITYYINSDKELLQIQKGEKSYFDEEERKKLASNNFFLALILGIVFSIFTIMLAFKYLKDCNFI</sequence>
<gene>
    <name evidence="2" type="ORF">C8N46_11279</name>
</gene>
<keyword evidence="1" id="KW-0472">Membrane</keyword>
<evidence type="ECO:0000256" key="1">
    <source>
        <dbReference type="SAM" id="Phobius"/>
    </source>
</evidence>
<evidence type="ECO:0000313" key="2">
    <source>
        <dbReference type="EMBL" id="PTX58771.1"/>
    </source>
</evidence>
<feature type="transmembrane region" description="Helical" evidence="1">
    <location>
        <begin position="130"/>
        <end position="152"/>
    </location>
</feature>
<proteinExistence type="predicted"/>
<name>A0A2T6BRQ8_9FLAO</name>
<accession>A0A2T6BRQ8</accession>
<keyword evidence="3" id="KW-1185">Reference proteome</keyword>
<organism evidence="2 3">
    <name type="scientific">Kordia periserrulae</name>
    <dbReference type="NCBI Taxonomy" id="701523"/>
    <lineage>
        <taxon>Bacteria</taxon>
        <taxon>Pseudomonadati</taxon>
        <taxon>Bacteroidota</taxon>
        <taxon>Flavobacteriia</taxon>
        <taxon>Flavobacteriales</taxon>
        <taxon>Flavobacteriaceae</taxon>
        <taxon>Kordia</taxon>
    </lineage>
</organism>
<evidence type="ECO:0008006" key="4">
    <source>
        <dbReference type="Google" id="ProtNLM"/>
    </source>
</evidence>
<reference evidence="2 3" key="1">
    <citation type="submission" date="2018-04" db="EMBL/GenBank/DDBJ databases">
        <title>Genomic Encyclopedia of Archaeal and Bacterial Type Strains, Phase II (KMG-II): from individual species to whole genera.</title>
        <authorList>
            <person name="Goeker M."/>
        </authorList>
    </citation>
    <scope>NUCLEOTIDE SEQUENCE [LARGE SCALE GENOMIC DNA]</scope>
    <source>
        <strain evidence="2 3">DSM 25731</strain>
    </source>
</reference>
<dbReference type="EMBL" id="QBKT01000012">
    <property type="protein sequence ID" value="PTX58771.1"/>
    <property type="molecule type" value="Genomic_DNA"/>
</dbReference>
<feature type="transmembrane region" description="Helical" evidence="1">
    <location>
        <begin position="12"/>
        <end position="30"/>
    </location>
</feature>
<dbReference type="Proteomes" id="UP000244090">
    <property type="component" value="Unassembled WGS sequence"/>
</dbReference>
<evidence type="ECO:0000313" key="3">
    <source>
        <dbReference type="Proteomes" id="UP000244090"/>
    </source>
</evidence>
<dbReference type="RefSeq" id="WP_108116642.1">
    <property type="nucleotide sequence ID" value="NZ_QBKT01000012.1"/>
</dbReference>